<dbReference type="OrthoDB" id="5876800at2759"/>
<name>A0A401TTU7_CHIPU</name>
<dbReference type="Proteomes" id="UP000287033">
    <property type="component" value="Unassembled WGS sequence"/>
</dbReference>
<organism evidence="1 2">
    <name type="scientific">Chiloscyllium punctatum</name>
    <name type="common">Brownbanded bambooshark</name>
    <name type="synonym">Hemiscyllium punctatum</name>
    <dbReference type="NCBI Taxonomy" id="137246"/>
    <lineage>
        <taxon>Eukaryota</taxon>
        <taxon>Metazoa</taxon>
        <taxon>Chordata</taxon>
        <taxon>Craniata</taxon>
        <taxon>Vertebrata</taxon>
        <taxon>Chondrichthyes</taxon>
        <taxon>Elasmobranchii</taxon>
        <taxon>Galeomorphii</taxon>
        <taxon>Galeoidea</taxon>
        <taxon>Orectolobiformes</taxon>
        <taxon>Hemiscylliidae</taxon>
        <taxon>Chiloscyllium</taxon>
    </lineage>
</organism>
<accession>A0A401TTU7</accession>
<keyword evidence="2" id="KW-1185">Reference proteome</keyword>
<sequence length="82" mass="9241">MDATVGLDDSKLRFVLSNGKIVSNKGVKLPPTAGKFEPLLGMLKGVKRCFRDEYEYDSEDNLQIDETPRKDRRILAASKKLL</sequence>
<gene>
    <name evidence="1" type="ORF">chiPu_0030307</name>
</gene>
<dbReference type="EMBL" id="BEZZ01179902">
    <property type="protein sequence ID" value="GCC46052.1"/>
    <property type="molecule type" value="Genomic_DNA"/>
</dbReference>
<comment type="caution">
    <text evidence="1">The sequence shown here is derived from an EMBL/GenBank/DDBJ whole genome shotgun (WGS) entry which is preliminary data.</text>
</comment>
<dbReference type="STRING" id="137246.A0A401TTU7"/>
<protein>
    <submittedName>
        <fullName evidence="1">Uncharacterized protein</fullName>
    </submittedName>
</protein>
<evidence type="ECO:0000313" key="1">
    <source>
        <dbReference type="EMBL" id="GCC46052.1"/>
    </source>
</evidence>
<dbReference type="AlphaFoldDB" id="A0A401TTU7"/>
<proteinExistence type="predicted"/>
<reference evidence="1 2" key="1">
    <citation type="journal article" date="2018" name="Nat. Ecol. Evol.">
        <title>Shark genomes provide insights into elasmobranch evolution and the origin of vertebrates.</title>
        <authorList>
            <person name="Hara Y"/>
            <person name="Yamaguchi K"/>
            <person name="Onimaru K"/>
            <person name="Kadota M"/>
            <person name="Koyanagi M"/>
            <person name="Keeley SD"/>
            <person name="Tatsumi K"/>
            <person name="Tanaka K"/>
            <person name="Motone F"/>
            <person name="Kageyama Y"/>
            <person name="Nozu R"/>
            <person name="Adachi N"/>
            <person name="Nishimura O"/>
            <person name="Nakagawa R"/>
            <person name="Tanegashima C"/>
            <person name="Kiyatake I"/>
            <person name="Matsumoto R"/>
            <person name="Murakumo K"/>
            <person name="Nishida K"/>
            <person name="Terakita A"/>
            <person name="Kuratani S"/>
            <person name="Sato K"/>
            <person name="Hyodo S Kuraku.S."/>
        </authorList>
    </citation>
    <scope>NUCLEOTIDE SEQUENCE [LARGE SCALE GENOMIC DNA]</scope>
</reference>
<evidence type="ECO:0000313" key="2">
    <source>
        <dbReference type="Proteomes" id="UP000287033"/>
    </source>
</evidence>
<feature type="non-terminal residue" evidence="1">
    <location>
        <position position="82"/>
    </location>
</feature>